<dbReference type="AlphaFoldDB" id="A0A2U3EQL6"/>
<dbReference type="EMBL" id="LCWV01000001">
    <property type="protein sequence ID" value="PWI76803.1"/>
    <property type="molecule type" value="Genomic_DNA"/>
</dbReference>
<feature type="compositionally biased region" description="Polar residues" evidence="1">
    <location>
        <begin position="96"/>
        <end position="105"/>
    </location>
</feature>
<protein>
    <submittedName>
        <fullName evidence="2">Uncharacterized protein</fullName>
    </submittedName>
</protein>
<accession>A0A2U3EQL6</accession>
<gene>
    <name evidence="2" type="ORF">PCL_03997</name>
</gene>
<reference evidence="2 3" key="1">
    <citation type="journal article" date="2016" name="Front. Microbiol.">
        <title>Genome and transcriptome sequences reveal the specific parasitism of the nematophagous Purpureocillium lilacinum 36-1.</title>
        <authorList>
            <person name="Xie J."/>
            <person name="Li S."/>
            <person name="Mo C."/>
            <person name="Xiao X."/>
            <person name="Peng D."/>
            <person name="Wang G."/>
            <person name="Xiao Y."/>
        </authorList>
    </citation>
    <scope>NUCLEOTIDE SEQUENCE [LARGE SCALE GENOMIC DNA]</scope>
    <source>
        <strain evidence="2 3">36-1</strain>
    </source>
</reference>
<proteinExistence type="predicted"/>
<evidence type="ECO:0000313" key="3">
    <source>
        <dbReference type="Proteomes" id="UP000245956"/>
    </source>
</evidence>
<evidence type="ECO:0000256" key="1">
    <source>
        <dbReference type="SAM" id="MobiDB-lite"/>
    </source>
</evidence>
<sequence>MILRNVFHVPAAGRAALRRRFIGVAIPSHGHVSEPEVMSRAVRRSGRGPLIRVFLLPTRRITGQQLPSPEVLDARGEPDSLQIEVASLEAPDELLHSSSRRTSGPRSIARPFPPSPNEHDDVTARSIRRNSVHVRLHVCVFLPQGQLLRYRVAVHMHGVCSTSGGSQ</sequence>
<comment type="caution">
    <text evidence="2">The sequence shown here is derived from an EMBL/GenBank/DDBJ whole genome shotgun (WGS) entry which is preliminary data.</text>
</comment>
<name>A0A2U3EQL6_PURLI</name>
<dbReference type="Proteomes" id="UP000245956">
    <property type="component" value="Unassembled WGS sequence"/>
</dbReference>
<feature type="region of interest" description="Disordered" evidence="1">
    <location>
        <begin position="92"/>
        <end position="122"/>
    </location>
</feature>
<evidence type="ECO:0000313" key="2">
    <source>
        <dbReference type="EMBL" id="PWI76803.1"/>
    </source>
</evidence>
<organism evidence="2 3">
    <name type="scientific">Purpureocillium lilacinum</name>
    <name type="common">Paecilomyces lilacinus</name>
    <dbReference type="NCBI Taxonomy" id="33203"/>
    <lineage>
        <taxon>Eukaryota</taxon>
        <taxon>Fungi</taxon>
        <taxon>Dikarya</taxon>
        <taxon>Ascomycota</taxon>
        <taxon>Pezizomycotina</taxon>
        <taxon>Sordariomycetes</taxon>
        <taxon>Hypocreomycetidae</taxon>
        <taxon>Hypocreales</taxon>
        <taxon>Ophiocordycipitaceae</taxon>
        <taxon>Purpureocillium</taxon>
    </lineage>
</organism>